<evidence type="ECO:0000256" key="1">
    <source>
        <dbReference type="ARBA" id="ARBA00022737"/>
    </source>
</evidence>
<comment type="caution">
    <text evidence="3">The sequence shown here is derived from an EMBL/GenBank/DDBJ whole genome shotgun (WGS) entry which is preliminary data.</text>
</comment>
<dbReference type="OrthoDB" id="411507at2759"/>
<evidence type="ECO:0008006" key="5">
    <source>
        <dbReference type="Google" id="ProtNLM"/>
    </source>
</evidence>
<accession>A0A813DXS1</accession>
<keyword evidence="1" id="KW-0677">Repeat</keyword>
<dbReference type="AlphaFoldDB" id="A0A813DXS1"/>
<feature type="non-terminal residue" evidence="3">
    <location>
        <position position="1"/>
    </location>
</feature>
<dbReference type="InterPro" id="IPR033891">
    <property type="entry name" value="TTC38"/>
</dbReference>
<dbReference type="PANTHER" id="PTHR16263:SF4">
    <property type="entry name" value="TETRATRICOPEPTIDE REPEAT PROTEIN 38"/>
    <property type="match status" value="1"/>
</dbReference>
<dbReference type="EMBL" id="CAJNNV010005834">
    <property type="protein sequence ID" value="CAE8592705.1"/>
    <property type="molecule type" value="Genomic_DNA"/>
</dbReference>
<proteinExistence type="predicted"/>
<reference evidence="3" key="1">
    <citation type="submission" date="2021-02" db="EMBL/GenBank/DDBJ databases">
        <authorList>
            <person name="Dougan E. K."/>
            <person name="Rhodes N."/>
            <person name="Thang M."/>
            <person name="Chan C."/>
        </authorList>
    </citation>
    <scope>NUCLEOTIDE SEQUENCE</scope>
</reference>
<sequence>ELHPFLYTHCWWHLALLQCESREFESAIQIFDERLWPETPEASEREKDPQVQLNALNLLWRLETRGEATARPLWAKVLRGCRGVTLPTADGAKGTCQHSDLLLDVLLVRALCVSASQDPKPLDAFLASAQAHAQELSASAGGAGGRAEAYESIIRLVADLFRSDQPEAGLPARQSLARQELRELRPSWGSVGGSEEQRGVLLEAVEGPVVSGEPEKNFSTLFL</sequence>
<dbReference type="PANTHER" id="PTHR16263">
    <property type="entry name" value="TETRATRICOPEPTIDE REPEAT PROTEIN 38"/>
    <property type="match status" value="1"/>
</dbReference>
<organism evidence="3 4">
    <name type="scientific">Polarella glacialis</name>
    <name type="common">Dinoflagellate</name>
    <dbReference type="NCBI Taxonomy" id="89957"/>
    <lineage>
        <taxon>Eukaryota</taxon>
        <taxon>Sar</taxon>
        <taxon>Alveolata</taxon>
        <taxon>Dinophyceae</taxon>
        <taxon>Suessiales</taxon>
        <taxon>Suessiaceae</taxon>
        <taxon>Polarella</taxon>
    </lineage>
</organism>
<evidence type="ECO:0000313" key="3">
    <source>
        <dbReference type="EMBL" id="CAE8592705.1"/>
    </source>
</evidence>
<keyword evidence="4" id="KW-1185">Reference proteome</keyword>
<protein>
    <recommendedName>
        <fullName evidence="5">Tetratricopeptide repeat protein 38</fullName>
    </recommendedName>
</protein>
<evidence type="ECO:0000313" key="4">
    <source>
        <dbReference type="Proteomes" id="UP000654075"/>
    </source>
</evidence>
<dbReference type="Proteomes" id="UP000654075">
    <property type="component" value="Unassembled WGS sequence"/>
</dbReference>
<evidence type="ECO:0000256" key="2">
    <source>
        <dbReference type="ARBA" id="ARBA00022803"/>
    </source>
</evidence>
<keyword evidence="2" id="KW-0802">TPR repeat</keyword>
<gene>
    <name evidence="3" type="ORF">PGLA1383_LOCUS11336</name>
</gene>
<name>A0A813DXS1_POLGL</name>